<dbReference type="STRING" id="4155.A0A022QV06"/>
<keyword evidence="3" id="KW-0012">Acyltransferase</keyword>
<proteinExistence type="inferred from homology"/>
<dbReference type="PANTHER" id="PTHR31623:SF124">
    <property type="entry name" value="VINORINE SYNTHASE-RELATED"/>
    <property type="match status" value="1"/>
</dbReference>
<protein>
    <submittedName>
        <fullName evidence="4">Uncharacterized protein</fullName>
    </submittedName>
</protein>
<evidence type="ECO:0000256" key="3">
    <source>
        <dbReference type="ARBA" id="ARBA00023315"/>
    </source>
</evidence>
<dbReference type="GO" id="GO:0016746">
    <property type="term" value="F:acyltransferase activity"/>
    <property type="evidence" value="ECO:0007669"/>
    <property type="project" value="UniProtKB-KW"/>
</dbReference>
<dbReference type="InterPro" id="IPR023213">
    <property type="entry name" value="CAT-like_dom_sf"/>
</dbReference>
<gene>
    <name evidence="4" type="ORF">MIMGU_mgv1a017970mg</name>
</gene>
<dbReference type="EMBL" id="KI630969">
    <property type="protein sequence ID" value="EYU31419.1"/>
    <property type="molecule type" value="Genomic_DNA"/>
</dbReference>
<dbReference type="PANTHER" id="PTHR31623">
    <property type="entry name" value="F21J9.9"/>
    <property type="match status" value="1"/>
</dbReference>
<dbReference type="eggNOG" id="ENOG502SIMH">
    <property type="taxonomic scope" value="Eukaryota"/>
</dbReference>
<evidence type="ECO:0000256" key="1">
    <source>
        <dbReference type="ARBA" id="ARBA00009861"/>
    </source>
</evidence>
<dbReference type="Pfam" id="PF02458">
    <property type="entry name" value="Transferase"/>
    <property type="match status" value="1"/>
</dbReference>
<comment type="similarity">
    <text evidence="1">Belongs to the plant acyltransferase family.</text>
</comment>
<evidence type="ECO:0000313" key="5">
    <source>
        <dbReference type="Proteomes" id="UP000030748"/>
    </source>
</evidence>
<evidence type="ECO:0000256" key="2">
    <source>
        <dbReference type="ARBA" id="ARBA00022679"/>
    </source>
</evidence>
<dbReference type="Proteomes" id="UP000030748">
    <property type="component" value="Unassembled WGS sequence"/>
</dbReference>
<organism evidence="4 5">
    <name type="scientific">Erythranthe guttata</name>
    <name type="common">Yellow monkey flower</name>
    <name type="synonym">Mimulus guttatus</name>
    <dbReference type="NCBI Taxonomy" id="4155"/>
    <lineage>
        <taxon>Eukaryota</taxon>
        <taxon>Viridiplantae</taxon>
        <taxon>Streptophyta</taxon>
        <taxon>Embryophyta</taxon>
        <taxon>Tracheophyta</taxon>
        <taxon>Spermatophyta</taxon>
        <taxon>Magnoliopsida</taxon>
        <taxon>eudicotyledons</taxon>
        <taxon>Gunneridae</taxon>
        <taxon>Pentapetalae</taxon>
        <taxon>asterids</taxon>
        <taxon>lamiids</taxon>
        <taxon>Lamiales</taxon>
        <taxon>Phrymaceae</taxon>
        <taxon>Erythranthe</taxon>
    </lineage>
</organism>
<keyword evidence="5" id="KW-1185">Reference proteome</keyword>
<reference evidence="4 5" key="1">
    <citation type="journal article" date="2013" name="Proc. Natl. Acad. Sci. U.S.A.">
        <title>Fine-scale variation in meiotic recombination in Mimulus inferred from population shotgun sequencing.</title>
        <authorList>
            <person name="Hellsten U."/>
            <person name="Wright K.M."/>
            <person name="Jenkins J."/>
            <person name="Shu S."/>
            <person name="Yuan Y."/>
            <person name="Wessler S.R."/>
            <person name="Schmutz J."/>
            <person name="Willis J.H."/>
            <person name="Rokhsar D.S."/>
        </authorList>
    </citation>
    <scope>NUCLEOTIDE SEQUENCE [LARGE SCALE GENOMIC DNA]</scope>
    <source>
        <strain evidence="5">cv. DUN x IM62</strain>
    </source>
</reference>
<name>A0A022QV06_ERYGU</name>
<sequence length="450" mass="49699">MAECINIHLTPTLPDRRNYKISVADEVNPAMHIIRIIYYPSVNEYRKVVMNLEESLARILPLFYPLAGRYIREQKTVDCNDEGAEFSVAQLNCLLPVDVAAVDEPWDPLLAVQINRFVECGGVAIGICISHRVFDSTSVATFVSAWADAARRGGVPSIEPDFDMLPSLFPSENLPTLDMGIARDTSDRVGGPAANANIVSTVGKIFMFDKNLISALRDSVSDTPGWKSSASGAAQHPPSRVLAVSAVMAQAFMRADRAKHGGGPGGSYKRGSVIGQMIDVRERTVPPVPRHACGTWVSSSYLEHTAEESLALEHDYPSMILKLRAANAKVIEDCKRLLSDKEFGRWTMIGSSIDVIKKITSPDFNFVWITDLSKFGCYELVFGFGKPSWVSLAHLPVNDFIVLMNTKDNDGIEAWVYLHESDDEEFKDIIRNNIIKIDDGGDACDTYSNY</sequence>
<evidence type="ECO:0000313" key="4">
    <source>
        <dbReference type="EMBL" id="EYU31419.1"/>
    </source>
</evidence>
<dbReference type="AlphaFoldDB" id="A0A022QV06"/>
<keyword evidence="2" id="KW-0808">Transferase</keyword>
<accession>A0A022QV06</accession>
<dbReference type="Gene3D" id="3.30.559.10">
    <property type="entry name" value="Chloramphenicol acetyltransferase-like domain"/>
    <property type="match status" value="2"/>
</dbReference>